<proteinExistence type="inferred from homology"/>
<dbReference type="GO" id="GO:0006508">
    <property type="term" value="P:proteolysis"/>
    <property type="evidence" value="ECO:0007669"/>
    <property type="project" value="UniProtKB-KW"/>
</dbReference>
<dbReference type="InterPro" id="IPR023828">
    <property type="entry name" value="Peptidase_S8_Ser-AS"/>
</dbReference>
<dbReference type="Gene3D" id="3.40.50.200">
    <property type="entry name" value="Peptidase S8/S53 domain"/>
    <property type="match status" value="2"/>
</dbReference>
<keyword evidence="6 8" id="KW-0720">Serine protease</keyword>
<dbReference type="PROSITE" id="PS00138">
    <property type="entry name" value="SUBTILASE_SER"/>
    <property type="match status" value="1"/>
</dbReference>
<feature type="active site" description="Charge relay system" evidence="7 8">
    <location>
        <position position="70"/>
    </location>
</feature>
<accession>A0AA88AV64</accession>
<dbReference type="PROSITE" id="PS51892">
    <property type="entry name" value="SUBTILASE"/>
    <property type="match status" value="1"/>
</dbReference>
<keyword evidence="11" id="KW-1185">Reference proteome</keyword>
<comment type="caution">
    <text evidence="10">The sequence shown here is derived from an EMBL/GenBank/DDBJ whole genome shotgun (WGS) entry which is preliminary data.</text>
</comment>
<dbReference type="Pfam" id="PF00082">
    <property type="entry name" value="Peptidase_S8"/>
    <property type="match status" value="1"/>
</dbReference>
<feature type="active site" description="Charge relay system" evidence="7 8">
    <location>
        <position position="346"/>
    </location>
</feature>
<comment type="subcellular location">
    <subcellularLocation>
        <location evidence="1">Secreted</location>
    </subcellularLocation>
</comment>
<dbReference type="AlphaFoldDB" id="A0AA88AV64"/>
<dbReference type="InterPro" id="IPR000209">
    <property type="entry name" value="Peptidase_S8/S53_dom"/>
</dbReference>
<comment type="similarity">
    <text evidence="2 8">Belongs to the peptidase S8 family.</text>
</comment>
<evidence type="ECO:0000256" key="5">
    <source>
        <dbReference type="ARBA" id="ARBA00022801"/>
    </source>
</evidence>
<reference evidence="10" key="1">
    <citation type="submission" date="2023-07" db="EMBL/GenBank/DDBJ databases">
        <title>draft genome sequence of fig (Ficus carica).</title>
        <authorList>
            <person name="Takahashi T."/>
            <person name="Nishimura K."/>
        </authorList>
    </citation>
    <scope>NUCLEOTIDE SEQUENCE</scope>
</reference>
<evidence type="ECO:0000256" key="7">
    <source>
        <dbReference type="PIRSR" id="PIRSR615500-1"/>
    </source>
</evidence>
<keyword evidence="3 8" id="KW-0645">Protease</keyword>
<dbReference type="GO" id="GO:0004252">
    <property type="term" value="F:serine-type endopeptidase activity"/>
    <property type="evidence" value="ECO:0007669"/>
    <property type="project" value="UniProtKB-UniRule"/>
</dbReference>
<evidence type="ECO:0000256" key="1">
    <source>
        <dbReference type="ARBA" id="ARBA00004613"/>
    </source>
</evidence>
<dbReference type="EMBL" id="BTGU01000042">
    <property type="protein sequence ID" value="GMN52621.1"/>
    <property type="molecule type" value="Genomic_DNA"/>
</dbReference>
<dbReference type="InterPro" id="IPR015500">
    <property type="entry name" value="Peptidase_S8_subtilisin-rel"/>
</dbReference>
<evidence type="ECO:0000259" key="9">
    <source>
        <dbReference type="Pfam" id="PF00082"/>
    </source>
</evidence>
<dbReference type="PRINTS" id="PR00723">
    <property type="entry name" value="SUBTILISIN"/>
</dbReference>
<evidence type="ECO:0000256" key="3">
    <source>
        <dbReference type="ARBA" id="ARBA00022670"/>
    </source>
</evidence>
<keyword evidence="4" id="KW-0732">Signal</keyword>
<dbReference type="PANTHER" id="PTHR10795">
    <property type="entry name" value="PROPROTEIN CONVERTASE SUBTILISIN/KEXIN"/>
    <property type="match status" value="1"/>
</dbReference>
<gene>
    <name evidence="10" type="ORF">TIFTF001_021765</name>
</gene>
<evidence type="ECO:0000256" key="2">
    <source>
        <dbReference type="ARBA" id="ARBA00011073"/>
    </source>
</evidence>
<dbReference type="GO" id="GO:0005576">
    <property type="term" value="C:extracellular region"/>
    <property type="evidence" value="ECO:0007669"/>
    <property type="project" value="UniProtKB-SubCell"/>
</dbReference>
<dbReference type="Proteomes" id="UP001187192">
    <property type="component" value="Unassembled WGS sequence"/>
</dbReference>
<evidence type="ECO:0000256" key="6">
    <source>
        <dbReference type="ARBA" id="ARBA00022825"/>
    </source>
</evidence>
<dbReference type="InterPro" id="IPR045051">
    <property type="entry name" value="SBT"/>
</dbReference>
<sequence length="428" mass="46848">MMMQFMALVPPSLEKNFDALEHTTPGFVFAYKATTFKLTYTPELLSLSPSTSAILTSAKYSEDVIIGVIDTGIWPEMQSFRDEDVPKRIPQRWKVKCEGGEDFDASMHNFKLIGARYFGEGFRKIAPYFGVEYKPSARDSTRHGTAVASIIAGNYVKNASYFGDASGTARGIDQAIADVVDIISISLSSIENEPTKNEILKRLCRPLVFRDFVIGKWGSTDSWMVIVPRKGLGGERDSCLITEQLKIACPCVVIKQNAYSLLLDYVKSTHAPTATITFKETTLRVKPAPLVANYASRGPSRYIPKILKPDVMAPGTHVLTAWPSQNLIPIGRSHLFSDFRIHFGTSFATPHAAGVAALLKGAHPKCSPAAIRSAIMTTADILDNTFKPIKQSGPENLEVALPLAMGAGHINPNRALDPGLNYDAIPRD</sequence>
<evidence type="ECO:0000313" key="10">
    <source>
        <dbReference type="EMBL" id="GMN52621.1"/>
    </source>
</evidence>
<feature type="domain" description="Peptidase S8/S53" evidence="9">
    <location>
        <begin position="62"/>
        <end position="383"/>
    </location>
</feature>
<keyword evidence="5 8" id="KW-0378">Hydrolase</keyword>
<name>A0AA88AV64_FICCA</name>
<dbReference type="Gene3D" id="3.50.30.30">
    <property type="match status" value="1"/>
</dbReference>
<evidence type="ECO:0000256" key="8">
    <source>
        <dbReference type="PROSITE-ProRule" id="PRU01240"/>
    </source>
</evidence>
<evidence type="ECO:0000313" key="11">
    <source>
        <dbReference type="Proteomes" id="UP001187192"/>
    </source>
</evidence>
<evidence type="ECO:0000256" key="4">
    <source>
        <dbReference type="ARBA" id="ARBA00022729"/>
    </source>
</evidence>
<feature type="active site" description="Charge relay system" evidence="7 8">
    <location>
        <position position="143"/>
    </location>
</feature>
<protein>
    <recommendedName>
        <fullName evidence="9">Peptidase S8/S53 domain-containing protein</fullName>
    </recommendedName>
</protein>
<dbReference type="InterPro" id="IPR036852">
    <property type="entry name" value="Peptidase_S8/S53_dom_sf"/>
</dbReference>
<organism evidence="10 11">
    <name type="scientific">Ficus carica</name>
    <name type="common">Common fig</name>
    <dbReference type="NCBI Taxonomy" id="3494"/>
    <lineage>
        <taxon>Eukaryota</taxon>
        <taxon>Viridiplantae</taxon>
        <taxon>Streptophyta</taxon>
        <taxon>Embryophyta</taxon>
        <taxon>Tracheophyta</taxon>
        <taxon>Spermatophyta</taxon>
        <taxon>Magnoliopsida</taxon>
        <taxon>eudicotyledons</taxon>
        <taxon>Gunneridae</taxon>
        <taxon>Pentapetalae</taxon>
        <taxon>rosids</taxon>
        <taxon>fabids</taxon>
        <taxon>Rosales</taxon>
        <taxon>Moraceae</taxon>
        <taxon>Ficeae</taxon>
        <taxon>Ficus</taxon>
    </lineage>
</organism>
<dbReference type="SUPFAM" id="SSF52743">
    <property type="entry name" value="Subtilisin-like"/>
    <property type="match status" value="1"/>
</dbReference>